<evidence type="ECO:0000313" key="3">
    <source>
        <dbReference type="Proteomes" id="UP001058974"/>
    </source>
</evidence>
<feature type="domain" description="F-box" evidence="1">
    <location>
        <begin position="11"/>
        <end position="57"/>
    </location>
</feature>
<gene>
    <name evidence="2" type="ORF">KIW84_076557</name>
</gene>
<dbReference type="Proteomes" id="UP001058974">
    <property type="component" value="Chromosome 7"/>
</dbReference>
<keyword evidence="3" id="KW-1185">Reference proteome</keyword>
<comment type="caution">
    <text evidence="2">The sequence shown here is derived from an EMBL/GenBank/DDBJ whole genome shotgun (WGS) entry which is preliminary data.</text>
</comment>
<organism evidence="2 3">
    <name type="scientific">Pisum sativum</name>
    <name type="common">Garden pea</name>
    <name type="synonym">Lathyrus oleraceus</name>
    <dbReference type="NCBI Taxonomy" id="3888"/>
    <lineage>
        <taxon>Eukaryota</taxon>
        <taxon>Viridiplantae</taxon>
        <taxon>Streptophyta</taxon>
        <taxon>Embryophyta</taxon>
        <taxon>Tracheophyta</taxon>
        <taxon>Spermatophyta</taxon>
        <taxon>Magnoliopsida</taxon>
        <taxon>eudicotyledons</taxon>
        <taxon>Gunneridae</taxon>
        <taxon>Pentapetalae</taxon>
        <taxon>rosids</taxon>
        <taxon>fabids</taxon>
        <taxon>Fabales</taxon>
        <taxon>Fabaceae</taxon>
        <taxon>Papilionoideae</taxon>
        <taxon>50 kb inversion clade</taxon>
        <taxon>NPAAA clade</taxon>
        <taxon>Hologalegina</taxon>
        <taxon>IRL clade</taxon>
        <taxon>Fabeae</taxon>
        <taxon>Lathyrus</taxon>
    </lineage>
</organism>
<dbReference type="InterPro" id="IPR053772">
    <property type="entry name" value="At1g61320/At1g61330-like"/>
</dbReference>
<dbReference type="InterPro" id="IPR032675">
    <property type="entry name" value="LRR_dom_sf"/>
</dbReference>
<dbReference type="SUPFAM" id="SSF81383">
    <property type="entry name" value="F-box domain"/>
    <property type="match status" value="1"/>
</dbReference>
<dbReference type="InterPro" id="IPR036047">
    <property type="entry name" value="F-box-like_dom_sf"/>
</dbReference>
<dbReference type="PROSITE" id="PS50181">
    <property type="entry name" value="FBOX"/>
    <property type="match status" value="1"/>
</dbReference>
<evidence type="ECO:0000313" key="2">
    <source>
        <dbReference type="EMBL" id="KAI5391797.1"/>
    </source>
</evidence>
<accession>A0A9D4VYE5</accession>
<dbReference type="InterPro" id="IPR053781">
    <property type="entry name" value="F-box_AtFBL13-like"/>
</dbReference>
<reference evidence="2 3" key="1">
    <citation type="journal article" date="2022" name="Nat. Genet.">
        <title>Improved pea reference genome and pan-genome highlight genomic features and evolutionary characteristics.</title>
        <authorList>
            <person name="Yang T."/>
            <person name="Liu R."/>
            <person name="Luo Y."/>
            <person name="Hu S."/>
            <person name="Wang D."/>
            <person name="Wang C."/>
            <person name="Pandey M.K."/>
            <person name="Ge S."/>
            <person name="Xu Q."/>
            <person name="Li N."/>
            <person name="Li G."/>
            <person name="Huang Y."/>
            <person name="Saxena R.K."/>
            <person name="Ji Y."/>
            <person name="Li M."/>
            <person name="Yan X."/>
            <person name="He Y."/>
            <person name="Liu Y."/>
            <person name="Wang X."/>
            <person name="Xiang C."/>
            <person name="Varshney R.K."/>
            <person name="Ding H."/>
            <person name="Gao S."/>
            <person name="Zong X."/>
        </authorList>
    </citation>
    <scope>NUCLEOTIDE SEQUENCE [LARGE SCALE GENOMIC DNA]</scope>
    <source>
        <strain evidence="2 3">cv. Zhongwan 6</strain>
    </source>
</reference>
<dbReference type="PANTHER" id="PTHR34145">
    <property type="entry name" value="OS02G0105600 PROTEIN"/>
    <property type="match status" value="1"/>
</dbReference>
<dbReference type="PANTHER" id="PTHR34145:SF28">
    <property type="entry name" value="F-BOX DOMAIN-CONTAINING PROTEIN"/>
    <property type="match status" value="1"/>
</dbReference>
<dbReference type="OrthoDB" id="586691at2759"/>
<evidence type="ECO:0000259" key="1">
    <source>
        <dbReference type="PROSITE" id="PS50181"/>
    </source>
</evidence>
<dbReference type="EMBL" id="JAMSHJ010000007">
    <property type="protein sequence ID" value="KAI5391797.1"/>
    <property type="molecule type" value="Genomic_DNA"/>
</dbReference>
<dbReference type="InterPro" id="IPR055411">
    <property type="entry name" value="LRR_FXL15/At3g58940/PEG3-like"/>
</dbReference>
<name>A0A9D4VYE5_PEA</name>
<dbReference type="Pfam" id="PF00646">
    <property type="entry name" value="F-box"/>
    <property type="match status" value="1"/>
</dbReference>
<dbReference type="Gramene" id="Psat07G0655700-T1">
    <property type="protein sequence ID" value="KAI5391797.1"/>
    <property type="gene ID" value="KIW84_076557"/>
</dbReference>
<dbReference type="CDD" id="cd22160">
    <property type="entry name" value="F-box_AtFBL13-like"/>
    <property type="match status" value="1"/>
</dbReference>
<protein>
    <recommendedName>
        <fullName evidence="1">F-box domain-containing protein</fullName>
    </recommendedName>
</protein>
<proteinExistence type="predicted"/>
<dbReference type="InterPro" id="IPR001810">
    <property type="entry name" value="F-box_dom"/>
</dbReference>
<dbReference type="AlphaFoldDB" id="A0A9D4VYE5"/>
<dbReference type="Gene3D" id="3.80.10.10">
    <property type="entry name" value="Ribonuclease Inhibitor"/>
    <property type="match status" value="1"/>
</dbReference>
<sequence length="461" mass="53584">MSKLIFNHEMQDFISDLPDLILHVIISHLSIEEVFRTSILSKRWIHLWKSVSHFDFDCTRMVNPKKTDSSGKKRATKTDVMIYNNTVNHILHQHKGNLISGCFKHFRHQNGFEVLTSVEFLIERKRISSLSLECENLNRRLNIITKDYFKARIFSNLSSLELTNYKLEDSILSAFESCERLKVLKLKNMFMVDTTINGILQNCYGLEKFSLVKSKGFNSIKIENKSLKILELFWLNVGKIHVRVEDLQVLAIDSIICPPKDLRIYSENIRSFCSAYNPFDQRTQLRYNERNNILKTQDILENCSDLFKSQPINIFRKLLTLSIDLDLNNIREVLALSYVLMSCSLLNTLKITIPANKANKASTSNITTDDDDDDDCALPYVKSMFWETREMYYFELFENLKFVTLKGFTGKEQEVIFAKLLIARAYMMEKMHVICDSTIVDEAKDLLSLPRSSSRLSIILE</sequence>
<dbReference type="Pfam" id="PF24758">
    <property type="entry name" value="LRR_At5g56370"/>
    <property type="match status" value="1"/>
</dbReference>